<protein>
    <submittedName>
        <fullName evidence="2">BnaC07g50880D protein</fullName>
    </submittedName>
</protein>
<evidence type="ECO:0000259" key="1">
    <source>
        <dbReference type="Pfam" id="PF13966"/>
    </source>
</evidence>
<dbReference type="PaxDb" id="3708-A0A078JCK7"/>
<keyword evidence="3" id="KW-1185">Reference proteome</keyword>
<dbReference type="Gramene" id="CDY62398">
    <property type="protein sequence ID" value="CDY62398"/>
    <property type="gene ID" value="GSBRNA2T00036230001"/>
</dbReference>
<reference evidence="2 3" key="1">
    <citation type="journal article" date="2014" name="Science">
        <title>Plant genetics. Early allopolyploid evolution in the post-Neolithic Brassica napus oilseed genome.</title>
        <authorList>
            <person name="Chalhoub B."/>
            <person name="Denoeud F."/>
            <person name="Liu S."/>
            <person name="Parkin I.A."/>
            <person name="Tang H."/>
            <person name="Wang X."/>
            <person name="Chiquet J."/>
            <person name="Belcram H."/>
            <person name="Tong C."/>
            <person name="Samans B."/>
            <person name="Correa M."/>
            <person name="Da Silva C."/>
            <person name="Just J."/>
            <person name="Falentin C."/>
            <person name="Koh C.S."/>
            <person name="Le Clainche I."/>
            <person name="Bernard M."/>
            <person name="Bento P."/>
            <person name="Noel B."/>
            <person name="Labadie K."/>
            <person name="Alberti A."/>
            <person name="Charles M."/>
            <person name="Arnaud D."/>
            <person name="Guo H."/>
            <person name="Daviaud C."/>
            <person name="Alamery S."/>
            <person name="Jabbari K."/>
            <person name="Zhao M."/>
            <person name="Edger P.P."/>
            <person name="Chelaifa H."/>
            <person name="Tack D."/>
            <person name="Lassalle G."/>
            <person name="Mestiri I."/>
            <person name="Schnel N."/>
            <person name="Le Paslier M.C."/>
            <person name="Fan G."/>
            <person name="Renault V."/>
            <person name="Bayer P.E."/>
            <person name="Golicz A.A."/>
            <person name="Manoli S."/>
            <person name="Lee T.H."/>
            <person name="Thi V.H."/>
            <person name="Chalabi S."/>
            <person name="Hu Q."/>
            <person name="Fan C."/>
            <person name="Tollenaere R."/>
            <person name="Lu Y."/>
            <person name="Battail C."/>
            <person name="Shen J."/>
            <person name="Sidebottom C.H."/>
            <person name="Wang X."/>
            <person name="Canaguier A."/>
            <person name="Chauveau A."/>
            <person name="Berard A."/>
            <person name="Deniot G."/>
            <person name="Guan M."/>
            <person name="Liu Z."/>
            <person name="Sun F."/>
            <person name="Lim Y.P."/>
            <person name="Lyons E."/>
            <person name="Town C.D."/>
            <person name="Bancroft I."/>
            <person name="Wang X."/>
            <person name="Meng J."/>
            <person name="Ma J."/>
            <person name="Pires J.C."/>
            <person name="King G.J."/>
            <person name="Brunel D."/>
            <person name="Delourme R."/>
            <person name="Renard M."/>
            <person name="Aury J.M."/>
            <person name="Adams K.L."/>
            <person name="Batley J."/>
            <person name="Snowdon R.J."/>
            <person name="Tost J."/>
            <person name="Edwards D."/>
            <person name="Zhou Y."/>
            <person name="Hua W."/>
            <person name="Sharpe A.G."/>
            <person name="Paterson A.H."/>
            <person name="Guan C."/>
            <person name="Wincker P."/>
        </authorList>
    </citation>
    <scope>NUCLEOTIDE SEQUENCE [LARGE SCALE GENOMIC DNA]</scope>
    <source>
        <strain evidence="3">cv. Darmor-bzh</strain>
    </source>
</reference>
<feature type="domain" description="Reverse transcriptase zinc-binding" evidence="1">
    <location>
        <begin position="2"/>
        <end position="48"/>
    </location>
</feature>
<dbReference type="Proteomes" id="UP000028999">
    <property type="component" value="Unassembled WGS sequence"/>
</dbReference>
<dbReference type="AlphaFoldDB" id="A0A078JCK7"/>
<sequence length="154" mass="16962">MVALARLPTRDRLASWGMNVPTQCVLCLFGTESHSHLFFQCLFVAAIWAKFSASPVLLAPVSIQALAGVIAHPQLAGVAGMDAVLKLILQVIVYCIWRERNVRIFQQVSTSVAEVFSRVDRLIKDRLLAISRHAQPPPSPSLFLLYLSLLPTGL</sequence>
<gene>
    <name evidence="2" type="primary">BnaC07g50880D</name>
    <name evidence="2" type="ORF">GSBRNA2T00036230001</name>
</gene>
<evidence type="ECO:0000313" key="2">
    <source>
        <dbReference type="EMBL" id="CDY62398.1"/>
    </source>
</evidence>
<organism evidence="2 3">
    <name type="scientific">Brassica napus</name>
    <name type="common">Rape</name>
    <dbReference type="NCBI Taxonomy" id="3708"/>
    <lineage>
        <taxon>Eukaryota</taxon>
        <taxon>Viridiplantae</taxon>
        <taxon>Streptophyta</taxon>
        <taxon>Embryophyta</taxon>
        <taxon>Tracheophyta</taxon>
        <taxon>Spermatophyta</taxon>
        <taxon>Magnoliopsida</taxon>
        <taxon>eudicotyledons</taxon>
        <taxon>Gunneridae</taxon>
        <taxon>Pentapetalae</taxon>
        <taxon>rosids</taxon>
        <taxon>malvids</taxon>
        <taxon>Brassicales</taxon>
        <taxon>Brassicaceae</taxon>
        <taxon>Brassiceae</taxon>
        <taxon>Brassica</taxon>
    </lineage>
</organism>
<dbReference type="Pfam" id="PF13966">
    <property type="entry name" value="zf-RVT"/>
    <property type="match status" value="1"/>
</dbReference>
<dbReference type="InterPro" id="IPR026960">
    <property type="entry name" value="RVT-Znf"/>
</dbReference>
<dbReference type="OMA" id="VAAIWAK"/>
<dbReference type="EMBL" id="LK034138">
    <property type="protein sequence ID" value="CDY62398.1"/>
    <property type="molecule type" value="Genomic_DNA"/>
</dbReference>
<name>A0A078JCK7_BRANA</name>
<proteinExistence type="predicted"/>
<evidence type="ECO:0000313" key="3">
    <source>
        <dbReference type="Proteomes" id="UP000028999"/>
    </source>
</evidence>
<accession>A0A078JCK7</accession>